<dbReference type="VEuPathDB" id="TriTrypDB:BSAL_51730"/>
<protein>
    <submittedName>
        <fullName evidence="2">Uncharacterized protein</fullName>
    </submittedName>
</protein>
<reference evidence="3" key="1">
    <citation type="submission" date="2015-09" db="EMBL/GenBank/DDBJ databases">
        <authorList>
            <consortium name="Pathogen Informatics"/>
        </authorList>
    </citation>
    <scope>NUCLEOTIDE SEQUENCE [LARGE SCALE GENOMIC DNA]</scope>
    <source>
        <strain evidence="3">Lake Konstanz</strain>
    </source>
</reference>
<feature type="compositionally biased region" description="Low complexity" evidence="1">
    <location>
        <begin position="193"/>
        <end position="205"/>
    </location>
</feature>
<gene>
    <name evidence="2" type="ORF">BSAL_51730</name>
</gene>
<dbReference type="EMBL" id="CYKH01000068">
    <property type="protein sequence ID" value="CUI11283.1"/>
    <property type="molecule type" value="Genomic_DNA"/>
</dbReference>
<organism evidence="2 3">
    <name type="scientific">Bodo saltans</name>
    <name type="common">Flagellated protozoan</name>
    <dbReference type="NCBI Taxonomy" id="75058"/>
    <lineage>
        <taxon>Eukaryota</taxon>
        <taxon>Discoba</taxon>
        <taxon>Euglenozoa</taxon>
        <taxon>Kinetoplastea</taxon>
        <taxon>Metakinetoplastina</taxon>
        <taxon>Eubodonida</taxon>
        <taxon>Bodonidae</taxon>
        <taxon>Bodo</taxon>
    </lineage>
</organism>
<evidence type="ECO:0000313" key="3">
    <source>
        <dbReference type="Proteomes" id="UP000051952"/>
    </source>
</evidence>
<keyword evidence="3" id="KW-1185">Reference proteome</keyword>
<accession>A0A0S4KHT9</accession>
<evidence type="ECO:0000313" key="2">
    <source>
        <dbReference type="EMBL" id="CUI11283.1"/>
    </source>
</evidence>
<dbReference type="Proteomes" id="UP000051952">
    <property type="component" value="Unassembled WGS sequence"/>
</dbReference>
<proteinExistence type="predicted"/>
<dbReference type="AlphaFoldDB" id="A0A0S4KHT9"/>
<name>A0A0S4KHT9_BODSA</name>
<sequence length="311" mass="34466">MASTRVIASRLNRFTHELHDTCHTLIESGRPVHEDSERDILRRLHRFNCDRVRLAELVQQQQQQQEHEYVEDSTAASDVVVSPSRLELHEVVRFALERIFALPPCDIDLLLVAHAPDLGLLQWNPWSSQQKGVDQKNHQSSSVDIWIRQHNVPSQMLMDNSVAKPLLDIPMTRRHETLVASPSPPPSALITTSATATTASTTSPHVSPPPNNHNKKDAIVDEVRRSIDVLKHNAGRLQVQITSDDATLLSNEAMMDKALRKTTKQSGEVARINNESGSATGALASIPGGSILAKIPGFVLLWGHVLLPLWA</sequence>
<evidence type="ECO:0000256" key="1">
    <source>
        <dbReference type="SAM" id="MobiDB-lite"/>
    </source>
</evidence>
<feature type="region of interest" description="Disordered" evidence="1">
    <location>
        <begin position="193"/>
        <end position="214"/>
    </location>
</feature>